<dbReference type="EMBL" id="JAGIYY010000002">
    <property type="protein sequence ID" value="MBP0438638.1"/>
    <property type="molecule type" value="Genomic_DNA"/>
</dbReference>
<dbReference type="RefSeq" id="WP_209334663.1">
    <property type="nucleotide sequence ID" value="NZ_JAGIYY010000002.1"/>
</dbReference>
<evidence type="ECO:0000259" key="3">
    <source>
        <dbReference type="Pfam" id="PF01370"/>
    </source>
</evidence>
<evidence type="ECO:0000313" key="4">
    <source>
        <dbReference type="EMBL" id="MBP0438638.1"/>
    </source>
</evidence>
<feature type="domain" description="NAD-dependent epimerase/dehydratase" evidence="3">
    <location>
        <begin position="11"/>
        <end position="227"/>
    </location>
</feature>
<dbReference type="InterPro" id="IPR036291">
    <property type="entry name" value="NAD(P)-bd_dom_sf"/>
</dbReference>
<keyword evidence="5" id="KW-1185">Reference proteome</keyword>
<comment type="similarity">
    <text evidence="2">Belongs to the NAD(P)-dependent epimerase/dehydratase family. Dihydroflavonol-4-reductase subfamily.</text>
</comment>
<sequence length="323" mass="34090">MPAFPVLPMTVLVTGGTGFVGRHLVPHLAQHGLPVRVPVRDRKTVPSAWETLQGVEIVPMPARSDAFDAIITGVSGVVHLAGLAAVPTGPDAEMRLRAANVDLTTDLVAAARRHSVRQFLFLSSIRAVVGSASSNTIDDASAAQPVEPYGRSKLAAEEAVGAFAEPSRLAISLRAPLIIGPDAGGNWRRLQQLAASGAWLPFAGIRNRRSYLAVETVCAAILHLLEGNWTSDASGSYCLADPEALSLPKVIGAMRDGLGHPRRLFALPGLSWTAALPGLSGPAQSLFGSLPVDASRFRERFHFASPHPLAERIALAASPDRGR</sequence>
<protein>
    <submittedName>
        <fullName evidence="4">NAD-dependent epimerase/dehydratase family protein</fullName>
    </submittedName>
</protein>
<dbReference type="Gene3D" id="3.40.50.720">
    <property type="entry name" value="NAD(P)-binding Rossmann-like Domain"/>
    <property type="match status" value="1"/>
</dbReference>
<dbReference type="InterPro" id="IPR001509">
    <property type="entry name" value="Epimerase_deHydtase"/>
</dbReference>
<dbReference type="PANTHER" id="PTHR10366:SF564">
    <property type="entry name" value="STEROL-4-ALPHA-CARBOXYLATE 3-DEHYDROGENASE, DECARBOXYLATING"/>
    <property type="match status" value="1"/>
</dbReference>
<keyword evidence="1" id="KW-0560">Oxidoreductase</keyword>
<evidence type="ECO:0000256" key="2">
    <source>
        <dbReference type="ARBA" id="ARBA00023445"/>
    </source>
</evidence>
<dbReference type="InterPro" id="IPR050425">
    <property type="entry name" value="NAD(P)_dehydrat-like"/>
</dbReference>
<organism evidence="4 5">
    <name type="scientific">Tianweitania sediminis</name>
    <dbReference type="NCBI Taxonomy" id="1502156"/>
    <lineage>
        <taxon>Bacteria</taxon>
        <taxon>Pseudomonadati</taxon>
        <taxon>Pseudomonadota</taxon>
        <taxon>Alphaproteobacteria</taxon>
        <taxon>Hyphomicrobiales</taxon>
        <taxon>Phyllobacteriaceae</taxon>
        <taxon>Tianweitania</taxon>
    </lineage>
</organism>
<reference evidence="4" key="1">
    <citation type="submission" date="2021-03" db="EMBL/GenBank/DDBJ databases">
        <title>Genome sequencing and assembly of Tianweitania sediminis.</title>
        <authorList>
            <person name="Chhetri G."/>
        </authorList>
    </citation>
    <scope>NUCLEOTIDE SEQUENCE</scope>
    <source>
        <strain evidence="4">Z8</strain>
    </source>
</reference>
<comment type="caution">
    <text evidence="4">The sequence shown here is derived from an EMBL/GenBank/DDBJ whole genome shotgun (WGS) entry which is preliminary data.</text>
</comment>
<name>A0A8J7QXL3_9HYPH</name>
<evidence type="ECO:0000313" key="5">
    <source>
        <dbReference type="Proteomes" id="UP000666240"/>
    </source>
</evidence>
<proteinExistence type="inferred from homology"/>
<dbReference type="AlphaFoldDB" id="A0A8J7QXL3"/>
<dbReference type="Proteomes" id="UP000666240">
    <property type="component" value="Unassembled WGS sequence"/>
</dbReference>
<gene>
    <name evidence="4" type="ORF">J5Y06_08260</name>
</gene>
<evidence type="ECO:0000256" key="1">
    <source>
        <dbReference type="ARBA" id="ARBA00023002"/>
    </source>
</evidence>
<dbReference type="SUPFAM" id="SSF51735">
    <property type="entry name" value="NAD(P)-binding Rossmann-fold domains"/>
    <property type="match status" value="1"/>
</dbReference>
<dbReference type="PANTHER" id="PTHR10366">
    <property type="entry name" value="NAD DEPENDENT EPIMERASE/DEHYDRATASE"/>
    <property type="match status" value="1"/>
</dbReference>
<dbReference type="Pfam" id="PF01370">
    <property type="entry name" value="Epimerase"/>
    <property type="match status" value="1"/>
</dbReference>
<accession>A0A8J7QXL3</accession>
<dbReference type="GO" id="GO:0016616">
    <property type="term" value="F:oxidoreductase activity, acting on the CH-OH group of donors, NAD or NADP as acceptor"/>
    <property type="evidence" value="ECO:0007669"/>
    <property type="project" value="TreeGrafter"/>
</dbReference>